<keyword evidence="3" id="KW-1185">Reference proteome</keyword>
<dbReference type="InterPro" id="IPR045584">
    <property type="entry name" value="Pilin-like"/>
</dbReference>
<protein>
    <recommendedName>
        <fullName evidence="4">Prepilin-type N-terminal cleavage/methylation domain-containing protein</fullName>
    </recommendedName>
</protein>
<feature type="transmembrane region" description="Helical" evidence="1">
    <location>
        <begin position="25"/>
        <end position="49"/>
    </location>
</feature>
<evidence type="ECO:0000313" key="2">
    <source>
        <dbReference type="EMBL" id="GAA3731551.1"/>
    </source>
</evidence>
<dbReference type="SUPFAM" id="SSF54523">
    <property type="entry name" value="Pili subunits"/>
    <property type="match status" value="1"/>
</dbReference>
<keyword evidence="1" id="KW-0472">Membrane</keyword>
<organism evidence="2 3">
    <name type="scientific">Leifsonella bigeumensis</name>
    <dbReference type="NCBI Taxonomy" id="433643"/>
    <lineage>
        <taxon>Bacteria</taxon>
        <taxon>Bacillati</taxon>
        <taxon>Actinomycetota</taxon>
        <taxon>Actinomycetes</taxon>
        <taxon>Micrococcales</taxon>
        <taxon>Microbacteriaceae</taxon>
        <taxon>Leifsonella</taxon>
    </lineage>
</organism>
<dbReference type="NCBIfam" id="TIGR02532">
    <property type="entry name" value="IV_pilin_GFxxxE"/>
    <property type="match status" value="1"/>
</dbReference>
<sequence length="145" mass="15082">MNKLYRQGASSRVTEPDSVRADGGFGLIEILISIMLLGILAVSLLPILVQGLRLAASNATLGTATLLANDELEHVRTWTSCSEVAPATVATTDSRGVDLTIDTAVGSCTVSAENPASVSVTVTVTRNDTGVVVTSTTTYLFISEP</sequence>
<proteinExistence type="predicted"/>
<evidence type="ECO:0000313" key="3">
    <source>
        <dbReference type="Proteomes" id="UP001501004"/>
    </source>
</evidence>
<comment type="caution">
    <text evidence="2">The sequence shown here is derived from an EMBL/GenBank/DDBJ whole genome shotgun (WGS) entry which is preliminary data.</text>
</comment>
<dbReference type="Proteomes" id="UP001501004">
    <property type="component" value="Unassembled WGS sequence"/>
</dbReference>
<gene>
    <name evidence="2" type="ORF">GCM10022239_05190</name>
</gene>
<dbReference type="InterPro" id="IPR012902">
    <property type="entry name" value="N_methyl_site"/>
</dbReference>
<keyword evidence="1" id="KW-0812">Transmembrane</keyword>
<dbReference type="EMBL" id="BAABAE010000001">
    <property type="protein sequence ID" value="GAA3731551.1"/>
    <property type="molecule type" value="Genomic_DNA"/>
</dbReference>
<dbReference type="Gene3D" id="3.30.700.10">
    <property type="entry name" value="Glycoprotein, Type 4 Pilin"/>
    <property type="match status" value="1"/>
</dbReference>
<dbReference type="RefSeq" id="WP_344753378.1">
    <property type="nucleotide sequence ID" value="NZ_BAABAE010000001.1"/>
</dbReference>
<keyword evidence="1" id="KW-1133">Transmembrane helix</keyword>
<evidence type="ECO:0008006" key="4">
    <source>
        <dbReference type="Google" id="ProtNLM"/>
    </source>
</evidence>
<name>A0ABP7F814_9MICO</name>
<accession>A0ABP7F814</accession>
<evidence type="ECO:0000256" key="1">
    <source>
        <dbReference type="SAM" id="Phobius"/>
    </source>
</evidence>
<reference evidence="3" key="1">
    <citation type="journal article" date="2019" name="Int. J. Syst. Evol. Microbiol.">
        <title>The Global Catalogue of Microorganisms (GCM) 10K type strain sequencing project: providing services to taxonomists for standard genome sequencing and annotation.</title>
        <authorList>
            <consortium name="The Broad Institute Genomics Platform"/>
            <consortium name="The Broad Institute Genome Sequencing Center for Infectious Disease"/>
            <person name="Wu L."/>
            <person name="Ma J."/>
        </authorList>
    </citation>
    <scope>NUCLEOTIDE SEQUENCE [LARGE SCALE GENOMIC DNA]</scope>
    <source>
        <strain evidence="3">JCM 16949</strain>
    </source>
</reference>
<dbReference type="Pfam" id="PF07963">
    <property type="entry name" value="N_methyl"/>
    <property type="match status" value="1"/>
</dbReference>